<evidence type="ECO:0000313" key="1">
    <source>
        <dbReference type="EMBL" id="KAK7802735.1"/>
    </source>
</evidence>
<name>A0AAW0HJ17_MYOGA</name>
<protein>
    <submittedName>
        <fullName evidence="1">Uncharacterized protein</fullName>
    </submittedName>
</protein>
<dbReference type="EMBL" id="JBBHLL010000448">
    <property type="protein sequence ID" value="KAK7802735.1"/>
    <property type="molecule type" value="Genomic_DNA"/>
</dbReference>
<dbReference type="AlphaFoldDB" id="A0AAW0HJ17"/>
<evidence type="ECO:0000313" key="2">
    <source>
        <dbReference type="Proteomes" id="UP001488838"/>
    </source>
</evidence>
<accession>A0AAW0HJ17</accession>
<dbReference type="Proteomes" id="UP001488838">
    <property type="component" value="Unassembled WGS sequence"/>
</dbReference>
<proteinExistence type="predicted"/>
<reference evidence="1 2" key="1">
    <citation type="journal article" date="2023" name="bioRxiv">
        <title>Conserved and derived expression patterns and positive selection on dental genes reveal complex evolutionary context of ever-growing rodent molars.</title>
        <authorList>
            <person name="Calamari Z.T."/>
            <person name="Song A."/>
            <person name="Cohen E."/>
            <person name="Akter M."/>
            <person name="Roy R.D."/>
            <person name="Hallikas O."/>
            <person name="Christensen M.M."/>
            <person name="Li P."/>
            <person name="Marangoni P."/>
            <person name="Jernvall J."/>
            <person name="Klein O.D."/>
        </authorList>
    </citation>
    <scope>NUCLEOTIDE SEQUENCE [LARGE SCALE GENOMIC DNA]</scope>
    <source>
        <strain evidence="1">V071</strain>
    </source>
</reference>
<gene>
    <name evidence="1" type="ORF">U0070_007178</name>
</gene>
<sequence>MEVSTWESTLQVGSSEIQLETRTVSDTAARRFSWKPTLYLTLQTGSSEMQLETHTVPDTAGGQLGDAAGNPHCTDTLQVGSSEMYWKPALYQTLQVGSSEMQLETRTVPDTADGQLRDAAGQLARVPCR</sequence>
<comment type="caution">
    <text evidence="1">The sequence shown here is derived from an EMBL/GenBank/DDBJ whole genome shotgun (WGS) entry which is preliminary data.</text>
</comment>
<organism evidence="1 2">
    <name type="scientific">Myodes glareolus</name>
    <name type="common">Bank vole</name>
    <name type="synonym">Clethrionomys glareolus</name>
    <dbReference type="NCBI Taxonomy" id="447135"/>
    <lineage>
        <taxon>Eukaryota</taxon>
        <taxon>Metazoa</taxon>
        <taxon>Chordata</taxon>
        <taxon>Craniata</taxon>
        <taxon>Vertebrata</taxon>
        <taxon>Euteleostomi</taxon>
        <taxon>Mammalia</taxon>
        <taxon>Eutheria</taxon>
        <taxon>Euarchontoglires</taxon>
        <taxon>Glires</taxon>
        <taxon>Rodentia</taxon>
        <taxon>Myomorpha</taxon>
        <taxon>Muroidea</taxon>
        <taxon>Cricetidae</taxon>
        <taxon>Arvicolinae</taxon>
        <taxon>Myodes</taxon>
    </lineage>
</organism>
<keyword evidence="2" id="KW-1185">Reference proteome</keyword>